<accession>F0XBA2</accession>
<keyword evidence="1" id="KW-0539">Nucleus</keyword>
<dbReference type="EMBL" id="GL629756">
    <property type="protein sequence ID" value="EFX04865.1"/>
    <property type="molecule type" value="Genomic_DNA"/>
</dbReference>
<proteinExistence type="predicted"/>
<dbReference type="OrthoDB" id="4525710at2759"/>
<keyword evidence="4" id="KW-1185">Reference proteome</keyword>
<dbReference type="STRING" id="655863.F0XBA2"/>
<dbReference type="GO" id="GO:0000976">
    <property type="term" value="F:transcription cis-regulatory region binding"/>
    <property type="evidence" value="ECO:0007669"/>
    <property type="project" value="TreeGrafter"/>
</dbReference>
<sequence length="555" mass="61619">MESVTRPSPFRFDPDQPWCRTRYPLTFVDENREMLSLYAELPDVDYDEKGNTPSSESDNKGGDDAVDDVADEYSLEAATDATAVNHMVTPSLTEQDWSSIDIVCSPANYGEPDRSSSDLFSPSGHATSLRHNSIGISDLVNSPEHNDPSLSPLSPWSPPSLLAWPLENAMEAGLFRHFIDIAARSFDLCDLERSFAVVVPWRAMEHAPLKNAMFAISAKQLSLTSAFDKNVSDRYYQRCLATLRPMLNDEAALVDENLFAATVILRNLEEIEVPLAGADTNTYLLGNSLFVKASAVLHDSAGTSAPILFSGLRRAAFLVAVRQEIYTAFVSQRSIDPSFSPFVVDMALDLEGDDFDWANRAVFLLADVLRFCYDKTSMSTDDTTAWHDRLSMYSQLWYEKKPSSLSPFYCGGGADGFDAADGTNTNTTTTTSPFPEVWLMSDAAATGLQHYHLSRILLYAFDPRAPRIGPGRATFARQQDQAIRQQVRLLVGIAKSNPHCRPNYVSACMGITVAGDRFEDRREQEAIMDFLQETEEICAWPTGTASKHLSRAWGW</sequence>
<dbReference type="RefSeq" id="XP_014174347.1">
    <property type="nucleotide sequence ID" value="XM_014318872.1"/>
</dbReference>
<gene>
    <name evidence="3" type="ORF">CMQ_5127</name>
</gene>
<dbReference type="HOGENOM" id="CLU_008719_1_3_1"/>
<dbReference type="GeneID" id="25978415"/>
<dbReference type="PANTHER" id="PTHR37534:SF2">
    <property type="entry name" value="N-ACETYLTRANSFERASE DOMAIN-CONTAINING PROTEIN"/>
    <property type="match status" value="1"/>
</dbReference>
<dbReference type="InParanoid" id="F0XBA2"/>
<evidence type="ECO:0000256" key="1">
    <source>
        <dbReference type="ARBA" id="ARBA00023242"/>
    </source>
</evidence>
<evidence type="ECO:0000313" key="3">
    <source>
        <dbReference type="EMBL" id="EFX04865.1"/>
    </source>
</evidence>
<evidence type="ECO:0000313" key="4">
    <source>
        <dbReference type="Proteomes" id="UP000007796"/>
    </source>
</evidence>
<dbReference type="GO" id="GO:0003700">
    <property type="term" value="F:DNA-binding transcription factor activity"/>
    <property type="evidence" value="ECO:0007669"/>
    <property type="project" value="TreeGrafter"/>
</dbReference>
<organism evidence="4">
    <name type="scientific">Grosmannia clavigera (strain kw1407 / UAMH 11150)</name>
    <name type="common">Blue stain fungus</name>
    <name type="synonym">Graphiocladiella clavigera</name>
    <dbReference type="NCBI Taxonomy" id="655863"/>
    <lineage>
        <taxon>Eukaryota</taxon>
        <taxon>Fungi</taxon>
        <taxon>Dikarya</taxon>
        <taxon>Ascomycota</taxon>
        <taxon>Pezizomycotina</taxon>
        <taxon>Sordariomycetes</taxon>
        <taxon>Sordariomycetidae</taxon>
        <taxon>Ophiostomatales</taxon>
        <taxon>Ophiostomataceae</taxon>
        <taxon>Leptographium</taxon>
    </lineage>
</organism>
<feature type="region of interest" description="Disordered" evidence="2">
    <location>
        <begin position="44"/>
        <end position="66"/>
    </location>
</feature>
<protein>
    <submittedName>
        <fullName evidence="3">ARCA-like protein</fullName>
    </submittedName>
</protein>
<dbReference type="GO" id="GO:0005634">
    <property type="term" value="C:nucleus"/>
    <property type="evidence" value="ECO:0007669"/>
    <property type="project" value="TreeGrafter"/>
</dbReference>
<reference evidence="3 4" key="1">
    <citation type="journal article" date="2011" name="Proc. Natl. Acad. Sci. U.S.A.">
        <title>Genome and transcriptome analyses of the mountain pine beetle-fungal symbiont Grosmannia clavigera, a lodgepole pine pathogen.</title>
        <authorList>
            <person name="DiGuistini S."/>
            <person name="Wang Y."/>
            <person name="Liao N.Y."/>
            <person name="Taylor G."/>
            <person name="Tanguay P."/>
            <person name="Feau N."/>
            <person name="Henrissat B."/>
            <person name="Chan S.K."/>
            <person name="Hesse-Orce U."/>
            <person name="Alamouti S.M."/>
            <person name="Tsui C.K.M."/>
            <person name="Docking R.T."/>
            <person name="Levasseur A."/>
            <person name="Haridas S."/>
            <person name="Robertson G."/>
            <person name="Birol I."/>
            <person name="Holt R.A."/>
            <person name="Marra M.A."/>
            <person name="Hamelin R.C."/>
            <person name="Hirst M."/>
            <person name="Jones S.J.M."/>
            <person name="Bohlmann J."/>
            <person name="Breuil C."/>
        </authorList>
    </citation>
    <scope>NUCLEOTIDE SEQUENCE [LARGE SCALE GENOMIC DNA]</scope>
    <source>
        <strain evidence="4">kw1407 / UAMH 11150</strain>
    </source>
</reference>
<evidence type="ECO:0000256" key="2">
    <source>
        <dbReference type="SAM" id="MobiDB-lite"/>
    </source>
</evidence>
<dbReference type="AlphaFoldDB" id="F0XBA2"/>
<dbReference type="Proteomes" id="UP000007796">
    <property type="component" value="Unassembled WGS sequence"/>
</dbReference>
<name>F0XBA2_GROCL</name>
<dbReference type="GO" id="GO:0045944">
    <property type="term" value="P:positive regulation of transcription by RNA polymerase II"/>
    <property type="evidence" value="ECO:0007669"/>
    <property type="project" value="TreeGrafter"/>
</dbReference>
<dbReference type="eggNOG" id="ENOG502SI6P">
    <property type="taxonomic scope" value="Eukaryota"/>
</dbReference>
<dbReference type="PANTHER" id="PTHR37534">
    <property type="entry name" value="TRANSCRIPTIONAL ACTIVATOR PROTEIN UGA3"/>
    <property type="match status" value="1"/>
</dbReference>